<name>A0ACD5XV52_AVESA</name>
<evidence type="ECO:0000313" key="2">
    <source>
        <dbReference type="Proteomes" id="UP001732700"/>
    </source>
</evidence>
<reference evidence="1" key="2">
    <citation type="submission" date="2025-09" db="UniProtKB">
        <authorList>
            <consortium name="EnsemblPlants"/>
        </authorList>
    </citation>
    <scope>IDENTIFICATION</scope>
</reference>
<reference evidence="1" key="1">
    <citation type="submission" date="2021-05" db="EMBL/GenBank/DDBJ databases">
        <authorList>
            <person name="Scholz U."/>
            <person name="Mascher M."/>
            <person name="Fiebig A."/>
        </authorList>
    </citation>
    <scope>NUCLEOTIDE SEQUENCE [LARGE SCALE GENOMIC DNA]</scope>
</reference>
<organism evidence="1 2">
    <name type="scientific">Avena sativa</name>
    <name type="common">Oat</name>
    <dbReference type="NCBI Taxonomy" id="4498"/>
    <lineage>
        <taxon>Eukaryota</taxon>
        <taxon>Viridiplantae</taxon>
        <taxon>Streptophyta</taxon>
        <taxon>Embryophyta</taxon>
        <taxon>Tracheophyta</taxon>
        <taxon>Spermatophyta</taxon>
        <taxon>Magnoliopsida</taxon>
        <taxon>Liliopsida</taxon>
        <taxon>Poales</taxon>
        <taxon>Poaceae</taxon>
        <taxon>BOP clade</taxon>
        <taxon>Pooideae</taxon>
        <taxon>Poodae</taxon>
        <taxon>Poeae</taxon>
        <taxon>Poeae Chloroplast Group 1 (Aveneae type)</taxon>
        <taxon>Aveninae</taxon>
        <taxon>Avena</taxon>
    </lineage>
</organism>
<keyword evidence="2" id="KW-1185">Reference proteome</keyword>
<accession>A0ACD5XV52</accession>
<dbReference type="Proteomes" id="UP001732700">
    <property type="component" value="Chromosome 5A"/>
</dbReference>
<proteinExistence type="predicted"/>
<evidence type="ECO:0000313" key="1">
    <source>
        <dbReference type="EnsemblPlants" id="AVESA.00010b.r2.5AG0841260.1.CDS"/>
    </source>
</evidence>
<sequence>MALLLVCLVAFLLAGTAVHAAGQDDFLSIDCGLDAALSGREDRVTKITYVSDGSYVDGGENHKIADDQVSSISSDAERTLRSFPSGLRNCYTLPTESGAKYLVRMVFFHGKYDGTPLSPVKFDLHLGTDYWDTVTIQTTARNFYSEAVFVAWASWVPVCLVNTGSGRPFVSTVELRPMGASLYVDVNTHQSMSNLLVRRTITNPPGRSVPC</sequence>
<dbReference type="EnsemblPlants" id="AVESA.00010b.r2.5AG0841260.1">
    <property type="protein sequence ID" value="AVESA.00010b.r2.5AG0841260.1.CDS"/>
    <property type="gene ID" value="AVESA.00010b.r2.5AG0841260"/>
</dbReference>
<protein>
    <submittedName>
        <fullName evidence="1">Uncharacterized protein</fullName>
    </submittedName>
</protein>